<dbReference type="EMBL" id="BKCP01004450">
    <property type="protein sequence ID" value="GER31334.1"/>
    <property type="molecule type" value="Genomic_DNA"/>
</dbReference>
<reference evidence="4" key="1">
    <citation type="journal article" date="2019" name="Curr. Biol.">
        <title>Genome Sequence of Striga asiatica Provides Insight into the Evolution of Plant Parasitism.</title>
        <authorList>
            <person name="Yoshida S."/>
            <person name="Kim S."/>
            <person name="Wafula E.K."/>
            <person name="Tanskanen J."/>
            <person name="Kim Y.M."/>
            <person name="Honaas L."/>
            <person name="Yang Z."/>
            <person name="Spallek T."/>
            <person name="Conn C.E."/>
            <person name="Ichihashi Y."/>
            <person name="Cheong K."/>
            <person name="Cui S."/>
            <person name="Der J.P."/>
            <person name="Gundlach H."/>
            <person name="Jiao Y."/>
            <person name="Hori C."/>
            <person name="Ishida J.K."/>
            <person name="Kasahara H."/>
            <person name="Kiba T."/>
            <person name="Kim M.S."/>
            <person name="Koo N."/>
            <person name="Laohavisit A."/>
            <person name="Lee Y.H."/>
            <person name="Lumba S."/>
            <person name="McCourt P."/>
            <person name="Mortimer J.C."/>
            <person name="Mutuku J.M."/>
            <person name="Nomura T."/>
            <person name="Sasaki-Sekimoto Y."/>
            <person name="Seto Y."/>
            <person name="Wang Y."/>
            <person name="Wakatake T."/>
            <person name="Sakakibara H."/>
            <person name="Demura T."/>
            <person name="Yamaguchi S."/>
            <person name="Yoneyama K."/>
            <person name="Manabe R.I."/>
            <person name="Nelson D.C."/>
            <person name="Schulman A.H."/>
            <person name="Timko M.P."/>
            <person name="dePamphilis C.W."/>
            <person name="Choi D."/>
            <person name="Shirasu K."/>
        </authorList>
    </citation>
    <scope>NUCLEOTIDE SEQUENCE [LARGE SCALE GENOMIC DNA]</scope>
    <source>
        <strain evidence="4">cv. UVA1</strain>
    </source>
</reference>
<keyword evidence="3" id="KW-0675">Receptor</keyword>
<proteinExistence type="predicted"/>
<name>A0A5A7PF54_STRAF</name>
<dbReference type="PANTHER" id="PTHR46250:SF15">
    <property type="entry name" value="OS01G0523800 PROTEIN"/>
    <property type="match status" value="1"/>
</dbReference>
<feature type="domain" description="Myb/SANT-like" evidence="2">
    <location>
        <begin position="252"/>
        <end position="348"/>
    </location>
</feature>
<dbReference type="PANTHER" id="PTHR46250">
    <property type="entry name" value="MYB/SANT-LIKE DNA-BINDING DOMAIN PROTEIN-RELATED"/>
    <property type="match status" value="1"/>
</dbReference>
<organism evidence="3 4">
    <name type="scientific">Striga asiatica</name>
    <name type="common">Asiatic witchweed</name>
    <name type="synonym">Buchnera asiatica</name>
    <dbReference type="NCBI Taxonomy" id="4170"/>
    <lineage>
        <taxon>Eukaryota</taxon>
        <taxon>Viridiplantae</taxon>
        <taxon>Streptophyta</taxon>
        <taxon>Embryophyta</taxon>
        <taxon>Tracheophyta</taxon>
        <taxon>Spermatophyta</taxon>
        <taxon>Magnoliopsida</taxon>
        <taxon>eudicotyledons</taxon>
        <taxon>Gunneridae</taxon>
        <taxon>Pentapetalae</taxon>
        <taxon>asterids</taxon>
        <taxon>lamiids</taxon>
        <taxon>Lamiales</taxon>
        <taxon>Orobanchaceae</taxon>
        <taxon>Buchnereae</taxon>
        <taxon>Striga</taxon>
    </lineage>
</organism>
<protein>
    <submittedName>
        <fullName evidence="3">Melanocyte-stimulating hormone receptor</fullName>
    </submittedName>
</protein>
<evidence type="ECO:0000313" key="3">
    <source>
        <dbReference type="EMBL" id="GER31334.1"/>
    </source>
</evidence>
<comment type="caution">
    <text evidence="3">The sequence shown here is derived from an EMBL/GenBank/DDBJ whole genome shotgun (WGS) entry which is preliminary data.</text>
</comment>
<dbReference type="InterPro" id="IPR024752">
    <property type="entry name" value="Myb/SANT-like_dom"/>
</dbReference>
<accession>A0A5A7PF54</accession>
<keyword evidence="4" id="KW-1185">Reference proteome</keyword>
<dbReference type="OrthoDB" id="897680at2759"/>
<feature type="compositionally biased region" description="Acidic residues" evidence="1">
    <location>
        <begin position="534"/>
        <end position="550"/>
    </location>
</feature>
<evidence type="ECO:0000259" key="2">
    <source>
        <dbReference type="Pfam" id="PF12776"/>
    </source>
</evidence>
<dbReference type="AlphaFoldDB" id="A0A5A7PF54"/>
<sequence length="550" mass="63417">MPQDKRHRRLWPKECQTRSVREVQKWRKFHSGPATSLLTMDIESEEALVLLLVEDIINLRNLCLLLAYVYIKLVVQPRQHRRVRQHALNNFAWIEVALGVYATCWRPAEHQRYSNNKFFHNVLQVVLRLHTILVVGSSPVTDSCTDWRWRWFKGCLGALDGTYVPVRVPVLLHPQYRNRKDCRILRDFVHREGGLRVLTGNYYLCDAGNTNGPEFLASYRGVRYHLHEFGEVMESTGSGGRNSQANGQRRVWYLDEESALIQGLCDLVSRAWKCDNRFRSGYTNILEQHMAQYFPGTNIKVKPHISSKITVWKKHYGQILGMLGSSGFEWSETGNMIVVKDDAVWQAYIKANPKAKTMCYKSWPFYGDWVEIFGKDRATGEGAQGFTDAVNGVLHKTNVHAPSPILTEDFPEHCDDPEITWTLFRPKRVRVVHPCAQTDDVYMAPVLKLFWFGLSHQLSELMQKDFSWMKLWNLSVAAQWDIESNPGQTLQNPICLDDTNSDVLLEDIMEDDFEVQQQVQSPIQEDPLPMGPNDMDDDHESDVDSCVDSN</sequence>
<evidence type="ECO:0000313" key="4">
    <source>
        <dbReference type="Proteomes" id="UP000325081"/>
    </source>
</evidence>
<evidence type="ECO:0000256" key="1">
    <source>
        <dbReference type="SAM" id="MobiDB-lite"/>
    </source>
</evidence>
<feature type="region of interest" description="Disordered" evidence="1">
    <location>
        <begin position="515"/>
        <end position="550"/>
    </location>
</feature>
<gene>
    <name evidence="3" type="ORF">STAS_07319</name>
</gene>
<dbReference type="Proteomes" id="UP000325081">
    <property type="component" value="Unassembled WGS sequence"/>
</dbReference>
<dbReference type="Pfam" id="PF12776">
    <property type="entry name" value="Myb_DNA-bind_3"/>
    <property type="match status" value="1"/>
</dbReference>